<keyword evidence="2" id="KW-1185">Reference proteome</keyword>
<accession>A0A259TV87</accession>
<dbReference type="EMBL" id="MQWB01000001">
    <property type="protein sequence ID" value="OZC01679.1"/>
    <property type="molecule type" value="Genomic_DNA"/>
</dbReference>
<evidence type="ECO:0000313" key="2">
    <source>
        <dbReference type="Proteomes" id="UP000216446"/>
    </source>
</evidence>
<dbReference type="AlphaFoldDB" id="A0A259TV87"/>
<reference evidence="1 2" key="1">
    <citation type="submission" date="2016-11" db="EMBL/GenBank/DDBJ databases">
        <title>Study of marine rhodopsin-containing bacteria.</title>
        <authorList>
            <person name="Yoshizawa S."/>
            <person name="Kumagai Y."/>
            <person name="Kogure K."/>
        </authorList>
    </citation>
    <scope>NUCLEOTIDE SEQUENCE [LARGE SCALE GENOMIC DNA]</scope>
    <source>
        <strain evidence="1 2">SG-29</strain>
    </source>
</reference>
<gene>
    <name evidence="1" type="ORF">BSZ36_00985</name>
</gene>
<dbReference type="RefSeq" id="WP_094545299.1">
    <property type="nucleotide sequence ID" value="NZ_MQWB01000001.1"/>
</dbReference>
<proteinExistence type="predicted"/>
<organism evidence="1 2">
    <name type="scientific">Rubricoccus marinus</name>
    <dbReference type="NCBI Taxonomy" id="716817"/>
    <lineage>
        <taxon>Bacteria</taxon>
        <taxon>Pseudomonadati</taxon>
        <taxon>Rhodothermota</taxon>
        <taxon>Rhodothermia</taxon>
        <taxon>Rhodothermales</taxon>
        <taxon>Rubricoccaceae</taxon>
        <taxon>Rubricoccus</taxon>
    </lineage>
</organism>
<dbReference type="OrthoDB" id="1495544at2"/>
<name>A0A259TV87_9BACT</name>
<evidence type="ECO:0000313" key="1">
    <source>
        <dbReference type="EMBL" id="OZC01679.1"/>
    </source>
</evidence>
<sequence>MSRLLLHGLVNLETIYLPLLNEGTDCWRPVEATKVGPDHFRIVSERPEDEEWPYRSGEVVRCRWRQFQDDEGWEVVAVVPPAV</sequence>
<dbReference type="InParanoid" id="A0A259TV87"/>
<comment type="caution">
    <text evidence="1">The sequence shown here is derived from an EMBL/GenBank/DDBJ whole genome shotgun (WGS) entry which is preliminary data.</text>
</comment>
<dbReference type="Proteomes" id="UP000216446">
    <property type="component" value="Unassembled WGS sequence"/>
</dbReference>
<protein>
    <submittedName>
        <fullName evidence="1">Uncharacterized protein</fullName>
    </submittedName>
</protein>